<dbReference type="PRINTS" id="PR01790">
    <property type="entry name" value="SMP30FAMILY"/>
</dbReference>
<evidence type="ECO:0000256" key="5">
    <source>
        <dbReference type="ARBA" id="ARBA00004496"/>
    </source>
</evidence>
<dbReference type="PANTHER" id="PTHR10907">
    <property type="entry name" value="REGUCALCIN"/>
    <property type="match status" value="1"/>
</dbReference>
<evidence type="ECO:0000256" key="12">
    <source>
        <dbReference type="ARBA" id="ARBA00022837"/>
    </source>
</evidence>
<evidence type="ECO:0000256" key="13">
    <source>
        <dbReference type="ARBA" id="ARBA00032464"/>
    </source>
</evidence>
<comment type="subcellular location">
    <subcellularLocation>
        <location evidence="5">Cytoplasm</location>
    </subcellularLocation>
</comment>
<dbReference type="EMBL" id="OV651814">
    <property type="protein sequence ID" value="CAH1106228.1"/>
    <property type="molecule type" value="Genomic_DNA"/>
</dbReference>
<evidence type="ECO:0000256" key="9">
    <source>
        <dbReference type="ARBA" id="ARBA00022490"/>
    </source>
</evidence>
<dbReference type="GO" id="GO:0005509">
    <property type="term" value="F:calcium ion binding"/>
    <property type="evidence" value="ECO:0007669"/>
    <property type="project" value="InterPro"/>
</dbReference>
<comment type="cofactor">
    <cofactor evidence="4">
        <name>Mg(2+)</name>
        <dbReference type="ChEBI" id="CHEBI:18420"/>
    </cofactor>
</comment>
<dbReference type="OrthoDB" id="423498at2759"/>
<sequence>MECISCGYKIRSITPPVQHGEGPVWHSETSTFYWVDTFKSTVYRLPQDGAIQSYKLEGRDSVGFILPIKGKNDTFLVFADRVVYKLHWPFEKKKKINLQKIMSVEDDKPLNQFNDGKVDAKGRVWGGTLSRNRSDLSVSNHGGSFYLFDSTFTSIKEKITKTSISNGLAWCSDSTKFYYIDSQTRYVQEYTFKLETGNITNRKIVFDLKQHPELSGIPDGMTIDANDNLWIALFGGSHIIRVDPRTKKILMKIKMPATYITSVVFGGPNLDILYATTSRLKFEAAPEKLEKEPLAGSVFAITNLGVKGVPGNCVTYNRY</sequence>
<feature type="binding site" evidence="15">
    <location>
        <position position="219"/>
    </location>
    <ligand>
        <name>a divalent metal cation</name>
        <dbReference type="ChEBI" id="CHEBI:60240"/>
    </ligand>
</feature>
<keyword evidence="18" id="KW-1185">Reference proteome</keyword>
<gene>
    <name evidence="17" type="ORF">PSYICH_LOCUS6694</name>
</gene>
<feature type="domain" description="SMP-30/Gluconolactonase/LRE-like region" evidence="16">
    <location>
        <begin position="20"/>
        <end position="278"/>
    </location>
</feature>
<proteinExistence type="inferred from homology"/>
<dbReference type="GO" id="GO:0005737">
    <property type="term" value="C:cytoplasm"/>
    <property type="evidence" value="ECO:0007669"/>
    <property type="project" value="UniProtKB-SubCell"/>
</dbReference>
<comment type="catalytic activity">
    <reaction evidence="1">
        <text>D-glucono-1,5-lactone + H2O = D-gluconate + H(+)</text>
        <dbReference type="Rhea" id="RHEA:10440"/>
        <dbReference type="ChEBI" id="CHEBI:15377"/>
        <dbReference type="ChEBI" id="CHEBI:15378"/>
        <dbReference type="ChEBI" id="CHEBI:16217"/>
        <dbReference type="ChEBI" id="CHEBI:18391"/>
        <dbReference type="EC" id="3.1.1.17"/>
    </reaction>
</comment>
<dbReference type="AlphaFoldDB" id="A0A9P0CU32"/>
<protein>
    <recommendedName>
        <fullName evidence="8">Regucalcin</fullName>
        <ecNumber evidence="7">3.1.1.17</ecNumber>
    </recommendedName>
    <alternativeName>
        <fullName evidence="13">Gluconolactonase</fullName>
    </alternativeName>
</protein>
<feature type="binding site" evidence="15">
    <location>
        <position position="21"/>
    </location>
    <ligand>
        <name>a divalent metal cation</name>
        <dbReference type="ChEBI" id="CHEBI:60240"/>
    </ligand>
</feature>
<feature type="active site" description="Proton donor/acceptor" evidence="14">
    <location>
        <position position="219"/>
    </location>
</feature>
<evidence type="ECO:0000256" key="3">
    <source>
        <dbReference type="ARBA" id="ARBA00001936"/>
    </source>
</evidence>
<dbReference type="PANTHER" id="PTHR10907:SF66">
    <property type="entry name" value="MIP34848P1-RELATED"/>
    <property type="match status" value="1"/>
</dbReference>
<dbReference type="PRINTS" id="PR01791">
    <property type="entry name" value="REGUCALCIN"/>
</dbReference>
<comment type="cofactor">
    <cofactor evidence="2">
        <name>Ca(2+)</name>
        <dbReference type="ChEBI" id="CHEBI:29108"/>
    </cofactor>
</comment>
<evidence type="ECO:0000256" key="6">
    <source>
        <dbReference type="ARBA" id="ARBA00008853"/>
    </source>
</evidence>
<dbReference type="InterPro" id="IPR008367">
    <property type="entry name" value="Regucalcin"/>
</dbReference>
<dbReference type="InterPro" id="IPR005511">
    <property type="entry name" value="SMP-30"/>
</dbReference>
<accession>A0A9P0CU32</accession>
<comment type="cofactor">
    <cofactor evidence="15">
        <name>Zn(2+)</name>
        <dbReference type="ChEBI" id="CHEBI:29105"/>
    </cofactor>
    <text evidence="15">Binds 1 divalent metal cation per subunit.</text>
</comment>
<feature type="binding site" evidence="15">
    <location>
        <position position="114"/>
    </location>
    <ligand>
        <name>substrate</name>
    </ligand>
</feature>
<organism evidence="17 18">
    <name type="scientific">Psylliodes chrysocephalus</name>
    <dbReference type="NCBI Taxonomy" id="3402493"/>
    <lineage>
        <taxon>Eukaryota</taxon>
        <taxon>Metazoa</taxon>
        <taxon>Ecdysozoa</taxon>
        <taxon>Arthropoda</taxon>
        <taxon>Hexapoda</taxon>
        <taxon>Insecta</taxon>
        <taxon>Pterygota</taxon>
        <taxon>Neoptera</taxon>
        <taxon>Endopterygota</taxon>
        <taxon>Coleoptera</taxon>
        <taxon>Polyphaga</taxon>
        <taxon>Cucujiformia</taxon>
        <taxon>Chrysomeloidea</taxon>
        <taxon>Chrysomelidae</taxon>
        <taxon>Galerucinae</taxon>
        <taxon>Alticini</taxon>
        <taxon>Psylliodes</taxon>
    </lineage>
</organism>
<keyword evidence="12" id="KW-0106">Calcium</keyword>
<evidence type="ECO:0000256" key="14">
    <source>
        <dbReference type="PIRSR" id="PIRSR605511-1"/>
    </source>
</evidence>
<dbReference type="InterPro" id="IPR011042">
    <property type="entry name" value="6-blade_b-propeller_TolB-like"/>
</dbReference>
<evidence type="ECO:0000313" key="18">
    <source>
        <dbReference type="Proteomes" id="UP001153636"/>
    </source>
</evidence>
<keyword evidence="10 15" id="KW-0479">Metal-binding</keyword>
<evidence type="ECO:0000256" key="1">
    <source>
        <dbReference type="ARBA" id="ARBA00001589"/>
    </source>
</evidence>
<evidence type="ECO:0000256" key="10">
    <source>
        <dbReference type="ARBA" id="ARBA00022723"/>
    </source>
</evidence>
<keyword evidence="11" id="KW-0378">Hydrolase</keyword>
<dbReference type="InterPro" id="IPR013658">
    <property type="entry name" value="SGL"/>
</dbReference>
<evidence type="ECO:0000256" key="4">
    <source>
        <dbReference type="ARBA" id="ARBA00001946"/>
    </source>
</evidence>
<evidence type="ECO:0000256" key="11">
    <source>
        <dbReference type="ARBA" id="ARBA00022801"/>
    </source>
</evidence>
<dbReference type="GO" id="GO:0019853">
    <property type="term" value="P:L-ascorbic acid biosynthetic process"/>
    <property type="evidence" value="ECO:0007669"/>
    <property type="project" value="TreeGrafter"/>
</dbReference>
<dbReference type="GO" id="GO:0030234">
    <property type="term" value="F:enzyme regulator activity"/>
    <property type="evidence" value="ECO:0007669"/>
    <property type="project" value="InterPro"/>
</dbReference>
<comment type="cofactor">
    <cofactor evidence="3">
        <name>Mn(2+)</name>
        <dbReference type="ChEBI" id="CHEBI:29035"/>
    </cofactor>
</comment>
<evidence type="ECO:0000256" key="8">
    <source>
        <dbReference type="ARBA" id="ARBA00016808"/>
    </source>
</evidence>
<evidence type="ECO:0000256" key="15">
    <source>
        <dbReference type="PIRSR" id="PIRSR605511-2"/>
    </source>
</evidence>
<evidence type="ECO:0000256" key="2">
    <source>
        <dbReference type="ARBA" id="ARBA00001913"/>
    </source>
</evidence>
<dbReference type="Proteomes" id="UP001153636">
    <property type="component" value="Chromosome 2"/>
</dbReference>
<reference evidence="17" key="1">
    <citation type="submission" date="2022-01" db="EMBL/GenBank/DDBJ databases">
        <authorList>
            <person name="King R."/>
        </authorList>
    </citation>
    <scope>NUCLEOTIDE SEQUENCE</scope>
</reference>
<feature type="binding site" evidence="15">
    <location>
        <position position="166"/>
    </location>
    <ligand>
        <name>a divalent metal cation</name>
        <dbReference type="ChEBI" id="CHEBI:60240"/>
    </ligand>
</feature>
<dbReference type="Pfam" id="PF08450">
    <property type="entry name" value="SGL"/>
    <property type="match status" value="1"/>
</dbReference>
<evidence type="ECO:0000259" key="16">
    <source>
        <dbReference type="Pfam" id="PF08450"/>
    </source>
</evidence>
<evidence type="ECO:0000256" key="7">
    <source>
        <dbReference type="ARBA" id="ARBA00013227"/>
    </source>
</evidence>
<dbReference type="GO" id="GO:0004341">
    <property type="term" value="F:gluconolactonase activity"/>
    <property type="evidence" value="ECO:0007669"/>
    <property type="project" value="UniProtKB-EC"/>
</dbReference>
<dbReference type="FunFam" id="2.120.10.30:FF:000027">
    <property type="entry name" value="Regucalcin homologue"/>
    <property type="match status" value="1"/>
</dbReference>
<keyword evidence="15" id="KW-0862">Zinc</keyword>
<keyword evidence="9" id="KW-0963">Cytoplasm</keyword>
<name>A0A9P0CU32_9CUCU</name>
<dbReference type="Gene3D" id="2.120.10.30">
    <property type="entry name" value="TolB, C-terminal domain"/>
    <property type="match status" value="1"/>
</dbReference>
<comment type="similarity">
    <text evidence="6">Belongs to the SMP-30/CGR1 family.</text>
</comment>
<dbReference type="SUPFAM" id="SSF63829">
    <property type="entry name" value="Calcium-dependent phosphotriesterase"/>
    <property type="match status" value="1"/>
</dbReference>
<evidence type="ECO:0000313" key="17">
    <source>
        <dbReference type="EMBL" id="CAH1106228.1"/>
    </source>
</evidence>
<dbReference type="EC" id="3.1.1.17" evidence="7"/>